<organism evidence="2 3">
    <name type="scientific">Pipistrellus kuhlii</name>
    <name type="common">Kuhl's pipistrelle</name>
    <dbReference type="NCBI Taxonomy" id="59472"/>
    <lineage>
        <taxon>Eukaryota</taxon>
        <taxon>Metazoa</taxon>
        <taxon>Chordata</taxon>
        <taxon>Craniata</taxon>
        <taxon>Vertebrata</taxon>
        <taxon>Euteleostomi</taxon>
        <taxon>Mammalia</taxon>
        <taxon>Eutheria</taxon>
        <taxon>Laurasiatheria</taxon>
        <taxon>Chiroptera</taxon>
        <taxon>Yangochiroptera</taxon>
        <taxon>Vespertilionidae</taxon>
        <taxon>Pipistrellus</taxon>
    </lineage>
</organism>
<proteinExistence type="predicted"/>
<comment type="caution">
    <text evidence="2">The sequence shown here is derived from an EMBL/GenBank/DDBJ whole genome shotgun (WGS) entry which is preliminary data.</text>
</comment>
<dbReference type="Proteomes" id="UP000558488">
    <property type="component" value="Unassembled WGS sequence"/>
</dbReference>
<gene>
    <name evidence="2" type="ORF">mPipKuh1_010236</name>
</gene>
<reference evidence="2 3" key="1">
    <citation type="journal article" date="2020" name="Nature">
        <title>Six reference-quality genomes reveal evolution of bat adaptations.</title>
        <authorList>
            <person name="Jebb D."/>
            <person name="Huang Z."/>
            <person name="Pippel M."/>
            <person name="Hughes G.M."/>
            <person name="Lavrichenko K."/>
            <person name="Devanna P."/>
            <person name="Winkler S."/>
            <person name="Jermiin L.S."/>
            <person name="Skirmuntt E.C."/>
            <person name="Katzourakis A."/>
            <person name="Burkitt-Gray L."/>
            <person name="Ray D.A."/>
            <person name="Sullivan K.A.M."/>
            <person name="Roscito J.G."/>
            <person name="Kirilenko B.M."/>
            <person name="Davalos L.M."/>
            <person name="Corthals A.P."/>
            <person name="Power M.L."/>
            <person name="Jones G."/>
            <person name="Ransome R.D."/>
            <person name="Dechmann D.K.N."/>
            <person name="Locatelli A.G."/>
            <person name="Puechmaille S.J."/>
            <person name="Fedrigo O."/>
            <person name="Jarvis E.D."/>
            <person name="Hiller M."/>
            <person name="Vernes S.C."/>
            <person name="Myers E.W."/>
            <person name="Teeling E.C."/>
        </authorList>
    </citation>
    <scope>NUCLEOTIDE SEQUENCE [LARGE SCALE GENOMIC DNA]</scope>
    <source>
        <strain evidence="2">MPipKuh1</strain>
        <tissue evidence="2">Flight muscle</tissue>
    </source>
</reference>
<evidence type="ECO:0000313" key="3">
    <source>
        <dbReference type="Proteomes" id="UP000558488"/>
    </source>
</evidence>
<dbReference type="EMBL" id="JACAGB010000058">
    <property type="protein sequence ID" value="KAF6280172.1"/>
    <property type="molecule type" value="Genomic_DNA"/>
</dbReference>
<evidence type="ECO:0000256" key="1">
    <source>
        <dbReference type="SAM" id="MobiDB-lite"/>
    </source>
</evidence>
<sequence>MSQAQTGPRPLTGRHRARLWAPGTDLGTAPAGRGPSWHPVPTDTSALPGFLQQGRASSRANGEGAPRPPEAPPPGARRLRTPPSSQAPGRTAWGRDGRGASQLAVPEPRWGRPSGKHSERRAAGHGESSTIIATASHRPPWRVRAPQ</sequence>
<feature type="region of interest" description="Disordered" evidence="1">
    <location>
        <begin position="1"/>
        <end position="147"/>
    </location>
</feature>
<feature type="compositionally biased region" description="Pro residues" evidence="1">
    <location>
        <begin position="66"/>
        <end position="75"/>
    </location>
</feature>
<protein>
    <submittedName>
        <fullName evidence="2">Uncharacterized protein</fullName>
    </submittedName>
</protein>
<keyword evidence="3" id="KW-1185">Reference proteome</keyword>
<dbReference type="AlphaFoldDB" id="A0A7J7RVH7"/>
<name>A0A7J7RVH7_PIPKU</name>
<accession>A0A7J7RVH7</accession>
<evidence type="ECO:0000313" key="2">
    <source>
        <dbReference type="EMBL" id="KAF6280172.1"/>
    </source>
</evidence>